<gene>
    <name evidence="1" type="ORF">BPAG_LOCUS11412</name>
</gene>
<evidence type="ECO:0000313" key="3">
    <source>
        <dbReference type="WBParaSite" id="BPAG_0001145001-mRNA-1"/>
    </source>
</evidence>
<sequence>MKEILLSIFIGRRLKRISSKSFNFSNTLSSINSEADSNNKFHCTEQQAQISLPPHSGNSPLPPLLLNQQFIFLNDNIVGIVTQRQWTTSAAQSSSINCHSKSKSVMSAKVETTVRQWSTPIEKVVEGQPPKPVSYIENRLALF</sequence>
<name>A0A158PRX2_BRUPA</name>
<reference evidence="3" key="1">
    <citation type="submission" date="2016-04" db="UniProtKB">
        <authorList>
            <consortium name="WormBaseParasite"/>
        </authorList>
    </citation>
    <scope>IDENTIFICATION</scope>
</reference>
<evidence type="ECO:0000313" key="2">
    <source>
        <dbReference type="Proteomes" id="UP000278627"/>
    </source>
</evidence>
<proteinExistence type="predicted"/>
<protein>
    <submittedName>
        <fullName evidence="1 3">Uncharacterized protein</fullName>
    </submittedName>
</protein>
<reference evidence="1 2" key="2">
    <citation type="submission" date="2018-11" db="EMBL/GenBank/DDBJ databases">
        <authorList>
            <consortium name="Pathogen Informatics"/>
        </authorList>
    </citation>
    <scope>NUCLEOTIDE SEQUENCE [LARGE SCALE GENOMIC DNA]</scope>
</reference>
<dbReference type="Proteomes" id="UP000278627">
    <property type="component" value="Unassembled WGS sequence"/>
</dbReference>
<organism evidence="3">
    <name type="scientific">Brugia pahangi</name>
    <name type="common">Filarial nematode worm</name>
    <dbReference type="NCBI Taxonomy" id="6280"/>
    <lineage>
        <taxon>Eukaryota</taxon>
        <taxon>Metazoa</taxon>
        <taxon>Ecdysozoa</taxon>
        <taxon>Nematoda</taxon>
        <taxon>Chromadorea</taxon>
        <taxon>Rhabditida</taxon>
        <taxon>Spirurina</taxon>
        <taxon>Spiruromorpha</taxon>
        <taxon>Filarioidea</taxon>
        <taxon>Onchocercidae</taxon>
        <taxon>Brugia</taxon>
    </lineage>
</organism>
<dbReference type="EMBL" id="UZAD01013229">
    <property type="protein sequence ID" value="VDN92598.1"/>
    <property type="molecule type" value="Genomic_DNA"/>
</dbReference>
<dbReference type="AlphaFoldDB" id="A0A158PRX2"/>
<accession>A0A158PRX2</accession>
<keyword evidence="2" id="KW-1185">Reference proteome</keyword>
<dbReference type="WBParaSite" id="BPAG_0001145001-mRNA-1">
    <property type="protein sequence ID" value="BPAG_0001145001-mRNA-1"/>
    <property type="gene ID" value="BPAG_0001145001"/>
</dbReference>
<evidence type="ECO:0000313" key="1">
    <source>
        <dbReference type="EMBL" id="VDN92598.1"/>
    </source>
</evidence>